<dbReference type="AlphaFoldDB" id="A0AAV3QDE1"/>
<sequence>MMDNAPKGEGRTPEPWYQAIMDFLWTKVLPENPSVANKIKRRSLRKKGSWRSNIMRSGIFWPSIDKDAQDHVRRYDPCQRHANIPHQPPHDMVSMLYPRPFYHEMVTQEVYHCGGRLFHQIGGSQATHPAGSGVGVPILKRDLHVIWGTPGTGHRQWDAVQGLRD</sequence>
<name>A0AAV3QDE1_LITER</name>
<dbReference type="EMBL" id="BAABME010004129">
    <property type="protein sequence ID" value="GAA0161266.1"/>
    <property type="molecule type" value="Genomic_DNA"/>
</dbReference>
<comment type="caution">
    <text evidence="1">The sequence shown here is derived from an EMBL/GenBank/DDBJ whole genome shotgun (WGS) entry which is preliminary data.</text>
</comment>
<reference evidence="1 2" key="1">
    <citation type="submission" date="2024-01" db="EMBL/GenBank/DDBJ databases">
        <title>The complete chloroplast genome sequence of Lithospermum erythrorhizon: insights into the phylogenetic relationship among Boraginaceae species and the maternal lineages of purple gromwells.</title>
        <authorList>
            <person name="Okada T."/>
            <person name="Watanabe K."/>
        </authorList>
    </citation>
    <scope>NUCLEOTIDE SEQUENCE [LARGE SCALE GENOMIC DNA]</scope>
</reference>
<evidence type="ECO:0000313" key="1">
    <source>
        <dbReference type="EMBL" id="GAA0161266.1"/>
    </source>
</evidence>
<accession>A0AAV3QDE1</accession>
<keyword evidence="2" id="KW-1185">Reference proteome</keyword>
<organism evidence="1 2">
    <name type="scientific">Lithospermum erythrorhizon</name>
    <name type="common">Purple gromwell</name>
    <name type="synonym">Lithospermum officinale var. erythrorhizon</name>
    <dbReference type="NCBI Taxonomy" id="34254"/>
    <lineage>
        <taxon>Eukaryota</taxon>
        <taxon>Viridiplantae</taxon>
        <taxon>Streptophyta</taxon>
        <taxon>Embryophyta</taxon>
        <taxon>Tracheophyta</taxon>
        <taxon>Spermatophyta</taxon>
        <taxon>Magnoliopsida</taxon>
        <taxon>eudicotyledons</taxon>
        <taxon>Gunneridae</taxon>
        <taxon>Pentapetalae</taxon>
        <taxon>asterids</taxon>
        <taxon>lamiids</taxon>
        <taxon>Boraginales</taxon>
        <taxon>Boraginaceae</taxon>
        <taxon>Boraginoideae</taxon>
        <taxon>Lithospermeae</taxon>
        <taxon>Lithospermum</taxon>
    </lineage>
</organism>
<evidence type="ECO:0000313" key="2">
    <source>
        <dbReference type="Proteomes" id="UP001454036"/>
    </source>
</evidence>
<gene>
    <name evidence="1" type="ORF">LIER_17624</name>
</gene>
<dbReference type="Proteomes" id="UP001454036">
    <property type="component" value="Unassembled WGS sequence"/>
</dbReference>
<proteinExistence type="predicted"/>
<protein>
    <submittedName>
        <fullName evidence="1">Uncharacterized protein</fullName>
    </submittedName>
</protein>